<feature type="compositionally biased region" description="Pro residues" evidence="1">
    <location>
        <begin position="138"/>
        <end position="149"/>
    </location>
</feature>
<dbReference type="AlphaFoldDB" id="A0A0G4EC90"/>
<dbReference type="GO" id="GO:0019901">
    <property type="term" value="F:protein kinase binding"/>
    <property type="evidence" value="ECO:0007669"/>
    <property type="project" value="InterPro"/>
</dbReference>
<feature type="compositionally biased region" description="Low complexity" evidence="1">
    <location>
        <begin position="270"/>
        <end position="279"/>
    </location>
</feature>
<evidence type="ECO:0008006" key="4">
    <source>
        <dbReference type="Google" id="ProtNLM"/>
    </source>
</evidence>
<dbReference type="InParanoid" id="A0A0G4EC90"/>
<keyword evidence="3" id="KW-1185">Reference proteome</keyword>
<evidence type="ECO:0000313" key="3">
    <source>
        <dbReference type="Proteomes" id="UP000041254"/>
    </source>
</evidence>
<feature type="compositionally biased region" description="Basic and acidic residues" evidence="1">
    <location>
        <begin position="212"/>
        <end position="223"/>
    </location>
</feature>
<dbReference type="Gene3D" id="1.10.472.10">
    <property type="entry name" value="Cyclin-like"/>
    <property type="match status" value="1"/>
</dbReference>
<feature type="region of interest" description="Disordered" evidence="1">
    <location>
        <begin position="88"/>
        <end position="344"/>
    </location>
</feature>
<dbReference type="InterPro" id="IPR036915">
    <property type="entry name" value="Cyclin-like_sf"/>
</dbReference>
<dbReference type="EMBL" id="CDMY01000123">
    <property type="protein sequence ID" value="CEL92959.1"/>
    <property type="molecule type" value="Genomic_DNA"/>
</dbReference>
<dbReference type="CDD" id="cd20540">
    <property type="entry name" value="CYCLIN_CCNY_like"/>
    <property type="match status" value="1"/>
</dbReference>
<proteinExistence type="predicted"/>
<protein>
    <recommendedName>
        <fullName evidence="4">Cyclin N-terminal domain-containing protein</fullName>
    </recommendedName>
</protein>
<evidence type="ECO:0000256" key="1">
    <source>
        <dbReference type="SAM" id="MobiDB-lite"/>
    </source>
</evidence>
<dbReference type="OrthoDB" id="337735at2759"/>
<dbReference type="VEuPathDB" id="CryptoDB:Vbra_11182"/>
<reference evidence="2 3" key="1">
    <citation type="submission" date="2014-11" db="EMBL/GenBank/DDBJ databases">
        <authorList>
            <person name="Zhu J."/>
            <person name="Qi W."/>
            <person name="Song R."/>
        </authorList>
    </citation>
    <scope>NUCLEOTIDE SEQUENCE [LARGE SCALE GENOMIC DNA]</scope>
</reference>
<dbReference type="Proteomes" id="UP000041254">
    <property type="component" value="Unassembled WGS sequence"/>
</dbReference>
<organism evidence="2 3">
    <name type="scientific">Vitrella brassicaformis (strain CCMP3155)</name>
    <dbReference type="NCBI Taxonomy" id="1169540"/>
    <lineage>
        <taxon>Eukaryota</taxon>
        <taxon>Sar</taxon>
        <taxon>Alveolata</taxon>
        <taxon>Colpodellida</taxon>
        <taxon>Vitrellaceae</taxon>
        <taxon>Vitrella</taxon>
    </lineage>
</organism>
<feature type="compositionally biased region" description="Low complexity" evidence="1">
    <location>
        <begin position="125"/>
        <end position="137"/>
    </location>
</feature>
<gene>
    <name evidence="2" type="ORF">Vbra_11182</name>
</gene>
<feature type="compositionally biased region" description="Polar residues" evidence="1">
    <location>
        <begin position="259"/>
        <end position="269"/>
    </location>
</feature>
<feature type="compositionally biased region" description="Low complexity" evidence="1">
    <location>
        <begin position="327"/>
        <end position="336"/>
    </location>
</feature>
<feature type="region of interest" description="Disordered" evidence="1">
    <location>
        <begin position="488"/>
        <end position="512"/>
    </location>
</feature>
<sequence>MLLHPRAAPMRTGTGGPGKLHTKPDRTVSEENRRLRHELAEAHYRLDELRELLHDRTAQIKFLFKQLQTLLDRYPSLQNDLLSFVESQTVEHDGNSPTLSDGGSIEGGDSDVMDSWPGPVTYEHTTTMTTTTTTPSNTAPPPPPAPEPPTATKQHPHPQSLQHQPTKPVLPMAAVQATPTPRKKKDKLATPQLRAKRDRRGRVNHSINQRDNSLERFSQVHDDTTEESTDDASRVRRAMQQQHRRRSRGASPNEGLPLNSLQHTSTDSIQMQQQQQQQQAHPQPASNASRRHFRITDHSPPQPRPQPVAGGKKNAIAKKPPVYPEGQQQQQHQQSQKYCSRSPGPILPEGNVTTSMATMAMAKPPLAQGGGAGVGGGVPRGVSASNSMGANKWQSNAQAIGMAASMDGTRMEKIDVDQTIRYLAVALHNHLIVALRNPTPHNANPLTMRLASVFLEPDALKKLRDNARQMQKDRHPYTSLMSIGSDIDIPSEEESSDDSPMASHRDSEDSSRLSNKSLWNTFVNRRAPDLQCLYNFIKNIVVTTRMEPEINVICLLYIERLMQKGGVRFIPDNWRRLIITALLLASKVWDDESYENADFAAAFPVFNLEEINNMERVFLQLVDYQLSVKASDYASTYFVLRTLAAKDGCGEFLLQPLDDVKARQLSHRSKARLTELKKRYPEQFQLNSMP</sequence>
<feature type="region of interest" description="Disordered" evidence="1">
    <location>
        <begin position="1"/>
        <end position="30"/>
    </location>
</feature>
<accession>A0A0G4EC90</accession>
<feature type="compositionally biased region" description="Basic residues" evidence="1">
    <location>
        <begin position="194"/>
        <end position="203"/>
    </location>
</feature>
<dbReference type="OMA" id="RMEPEIN"/>
<dbReference type="Pfam" id="PF08613">
    <property type="entry name" value="Cyclin"/>
    <property type="match status" value="1"/>
</dbReference>
<evidence type="ECO:0000313" key="2">
    <source>
        <dbReference type="EMBL" id="CEL92959.1"/>
    </source>
</evidence>
<name>A0A0G4EC90_VITBC</name>
<dbReference type="InterPro" id="IPR013922">
    <property type="entry name" value="Cyclin_PHO80-like"/>
</dbReference>
<dbReference type="PANTHER" id="PTHR14248">
    <property type="entry name" value="CYCLIN Y, ISOFORM A"/>
    <property type="match status" value="1"/>
</dbReference>
<dbReference type="SUPFAM" id="SSF47954">
    <property type="entry name" value="Cyclin-like"/>
    <property type="match status" value="1"/>
</dbReference>